<proteinExistence type="predicted"/>
<dbReference type="PANTHER" id="PTHR31528:SF3">
    <property type="entry name" value="THIAMINE BIOSYNTHESIS PROTEIN HI_0357-RELATED"/>
    <property type="match status" value="1"/>
</dbReference>
<accession>A0A443IZK3</accession>
<evidence type="ECO:0000313" key="3">
    <source>
        <dbReference type="EMBL" id="RWR13621.1"/>
    </source>
</evidence>
<keyword evidence="1" id="KW-0732">Signal</keyword>
<reference evidence="3" key="1">
    <citation type="submission" date="2018-12" db="EMBL/GenBank/DDBJ databases">
        <authorList>
            <person name="Sun L."/>
            <person name="Chen Z."/>
        </authorList>
    </citation>
    <scope>NUCLEOTIDE SEQUENCE [LARGE SCALE GENOMIC DNA]</scope>
    <source>
        <strain evidence="3">DSM 16012</strain>
    </source>
</reference>
<dbReference type="PANTHER" id="PTHR31528">
    <property type="entry name" value="4-AMINO-5-HYDROXYMETHYL-2-METHYLPYRIMIDINE PHOSPHATE SYNTHASE THI11-RELATED"/>
    <property type="match status" value="1"/>
</dbReference>
<feature type="chain" id="PRO_5019564363" evidence="1">
    <location>
        <begin position="23"/>
        <end position="335"/>
    </location>
</feature>
<dbReference type="Pfam" id="PF09084">
    <property type="entry name" value="NMT1"/>
    <property type="match status" value="1"/>
</dbReference>
<feature type="domain" description="SsuA/THI5-like" evidence="2">
    <location>
        <begin position="47"/>
        <end position="260"/>
    </location>
</feature>
<evidence type="ECO:0000256" key="1">
    <source>
        <dbReference type="SAM" id="SignalP"/>
    </source>
</evidence>
<dbReference type="PROSITE" id="PS51257">
    <property type="entry name" value="PROKAR_LIPOPROTEIN"/>
    <property type="match status" value="1"/>
</dbReference>
<dbReference type="GO" id="GO:0009228">
    <property type="term" value="P:thiamine biosynthetic process"/>
    <property type="evidence" value="ECO:0007669"/>
    <property type="project" value="InterPro"/>
</dbReference>
<keyword evidence="4" id="KW-1185">Reference proteome</keyword>
<comment type="caution">
    <text evidence="3">The sequence shown here is derived from an EMBL/GenBank/DDBJ whole genome shotgun (WGS) entry which is preliminary data.</text>
</comment>
<name>A0A443IZK3_9BACI</name>
<gene>
    <name evidence="3" type="ORF">D4N35_004175</name>
</gene>
<dbReference type="Proteomes" id="UP000273811">
    <property type="component" value="Unassembled WGS sequence"/>
</dbReference>
<dbReference type="SUPFAM" id="SSF53850">
    <property type="entry name" value="Periplasmic binding protein-like II"/>
    <property type="match status" value="1"/>
</dbReference>
<organism evidence="3 4">
    <name type="scientific">Siminovitchia fortis</name>
    <dbReference type="NCBI Taxonomy" id="254758"/>
    <lineage>
        <taxon>Bacteria</taxon>
        <taxon>Bacillati</taxon>
        <taxon>Bacillota</taxon>
        <taxon>Bacilli</taxon>
        <taxon>Bacillales</taxon>
        <taxon>Bacillaceae</taxon>
        <taxon>Siminovitchia</taxon>
    </lineage>
</organism>
<sequence>MKKWLASIFSVLLLLAGCGGQAKEKSDSAGKEESLKKVSVVLDWSPNTNHTGLYVAQEKGFFKEEGLDVDIILPGEAGADQLVASGKSEFGVSYQESITEARVQNVPIVSIGAVIQHNTSGFASPAEKNIKSPKDFEGKAYGGWGAPLEKAVLASLMETEGADVEKVDIVNMGDADFFTAVKRDIDFAWIYYAWTGVEAELRGEKINMVYLTDYSDKLDYYTPVISTSEKMIEKDPETVKAFMAAVSKGYEFAIDQPEEAADILIKAVPDLDAELVKKSQEWLAPRYQDDAPRWGEQKAEVWQNYMDWMLEKGLLEKEINVDKAFTNEFLPEKED</sequence>
<dbReference type="EMBL" id="QYTU02000005">
    <property type="protein sequence ID" value="RWR13621.1"/>
    <property type="molecule type" value="Genomic_DNA"/>
</dbReference>
<dbReference type="Gene3D" id="3.40.190.10">
    <property type="entry name" value="Periplasmic binding protein-like II"/>
    <property type="match status" value="2"/>
</dbReference>
<evidence type="ECO:0000313" key="4">
    <source>
        <dbReference type="Proteomes" id="UP000273811"/>
    </source>
</evidence>
<protein>
    <submittedName>
        <fullName evidence="3">ABC transporter substrate-binding protein</fullName>
    </submittedName>
</protein>
<dbReference type="AlphaFoldDB" id="A0A443IZK3"/>
<dbReference type="InterPro" id="IPR027939">
    <property type="entry name" value="NMT1/THI5"/>
</dbReference>
<dbReference type="RefSeq" id="WP_120070461.1">
    <property type="nucleotide sequence ID" value="NZ_CP126113.1"/>
</dbReference>
<evidence type="ECO:0000259" key="2">
    <source>
        <dbReference type="Pfam" id="PF09084"/>
    </source>
</evidence>
<dbReference type="InterPro" id="IPR015168">
    <property type="entry name" value="SsuA/THI5"/>
</dbReference>
<feature type="signal peptide" evidence="1">
    <location>
        <begin position="1"/>
        <end position="22"/>
    </location>
</feature>
<dbReference type="OrthoDB" id="9815602at2"/>